<keyword evidence="4" id="KW-0472">Membrane</keyword>
<dbReference type="InterPro" id="IPR011043">
    <property type="entry name" value="Gal_Oxase/kelch_b-propeller"/>
</dbReference>
<dbReference type="AlphaFoldDB" id="A0A9W8H7F8"/>
<evidence type="ECO:0008006" key="8">
    <source>
        <dbReference type="Google" id="ProtNLM"/>
    </source>
</evidence>
<keyword evidence="4" id="KW-0812">Transmembrane</keyword>
<sequence length="685" mass="74352">MHAAMRALAVAVVAGMVAAATAASGLPSQPRFQHTMEIFDGKMCVFGGKHNSTGVMLADFQLDYRCVDVTKSIQRSKPKWRHPGSSSRFVMPPLAQQTSVYDPVNHIIVPYGGQVPTGFSQANNLAVYCTLYQAWGASNIVDADPRRYVHTAVLQQRSGDMIIFGGARDSTTRGDGNRYNNPSRMVLDMVRHTENNRRLGLATPANLTVGDVVQDNAGAIPSVLIGIIHHASELIGDRDMVVMGGNSPDPQNNSVAYQLPLSTVYVYDVDAFTWSARNCTGDVPTPRSVSASAQRDGLIYLHGGVNVSGWSQFFDELHVLNTTSWTWRRLPVDRASPHTPRARYAHKMKLVGDFLVITHGYIYTDAAPGAMGGDPDIYFYDLKRQAFVDRYSPRGATQRELDTGWTVRRKSSATGIAALCFLLAMAVAVVAAYYLYEELENLLAMRARRDHHHHHHRRVQPGRGGLQSMVESFAGSLRQSNLLFGDARASGDRRASQETEGGLGALGGGRKSFSVQRAKALGGGGAVLLEDDQHHRRLSLSEGATTVIASEPSAVARQQQLQQLQLGDYYGEEGPRHARVLDAADGSSHHLARRLTISERIPRSDPRPTVRFSECSGSDVAVPAVAAAAAGYGYNGDDAASERSDSIDLAALEEPAECDAATDASIDDVVSPLRIMNPDDDNDSR</sequence>
<feature type="transmembrane region" description="Helical" evidence="4">
    <location>
        <begin position="416"/>
        <end position="436"/>
    </location>
</feature>
<evidence type="ECO:0000256" key="2">
    <source>
        <dbReference type="ARBA" id="ARBA00022737"/>
    </source>
</evidence>
<organism evidence="6 7">
    <name type="scientific">Coemansia javaensis</name>
    <dbReference type="NCBI Taxonomy" id="2761396"/>
    <lineage>
        <taxon>Eukaryota</taxon>
        <taxon>Fungi</taxon>
        <taxon>Fungi incertae sedis</taxon>
        <taxon>Zoopagomycota</taxon>
        <taxon>Kickxellomycotina</taxon>
        <taxon>Kickxellomycetes</taxon>
        <taxon>Kickxellales</taxon>
        <taxon>Kickxellaceae</taxon>
        <taxon>Coemansia</taxon>
    </lineage>
</organism>
<evidence type="ECO:0000256" key="4">
    <source>
        <dbReference type="SAM" id="Phobius"/>
    </source>
</evidence>
<feature type="signal peptide" evidence="5">
    <location>
        <begin position="1"/>
        <end position="22"/>
    </location>
</feature>
<evidence type="ECO:0000256" key="3">
    <source>
        <dbReference type="SAM" id="MobiDB-lite"/>
    </source>
</evidence>
<evidence type="ECO:0000313" key="6">
    <source>
        <dbReference type="EMBL" id="KAJ2780756.1"/>
    </source>
</evidence>
<protein>
    <recommendedName>
        <fullName evidence="8">Galactose oxidase</fullName>
    </recommendedName>
</protein>
<comment type="caution">
    <text evidence="6">The sequence shown here is derived from an EMBL/GenBank/DDBJ whole genome shotgun (WGS) entry which is preliminary data.</text>
</comment>
<feature type="region of interest" description="Disordered" evidence="3">
    <location>
        <begin position="488"/>
        <end position="507"/>
    </location>
</feature>
<gene>
    <name evidence="6" type="ORF">H4R18_003268</name>
</gene>
<keyword evidence="5" id="KW-0732">Signal</keyword>
<feature type="chain" id="PRO_5040984968" description="Galactose oxidase" evidence="5">
    <location>
        <begin position="23"/>
        <end position="685"/>
    </location>
</feature>
<dbReference type="PANTHER" id="PTHR46093:SF3">
    <property type="entry name" value="ACYL-COA-BINDING DOMAIN-CONTAINING PROTEIN 4"/>
    <property type="match status" value="1"/>
</dbReference>
<dbReference type="InterPro" id="IPR015915">
    <property type="entry name" value="Kelch-typ_b-propeller"/>
</dbReference>
<dbReference type="SUPFAM" id="SSF50965">
    <property type="entry name" value="Galactose oxidase, central domain"/>
    <property type="match status" value="1"/>
</dbReference>
<keyword evidence="1" id="KW-0880">Kelch repeat</keyword>
<keyword evidence="4" id="KW-1133">Transmembrane helix</keyword>
<name>A0A9W8H7F8_9FUNG</name>
<dbReference type="OrthoDB" id="1932706at2759"/>
<feature type="region of interest" description="Disordered" evidence="3">
    <location>
        <begin position="657"/>
        <end position="685"/>
    </location>
</feature>
<dbReference type="Pfam" id="PF24681">
    <property type="entry name" value="Kelch_KLHDC2_KLHL20_DRC7"/>
    <property type="match status" value="1"/>
</dbReference>
<evidence type="ECO:0000313" key="7">
    <source>
        <dbReference type="Proteomes" id="UP001140217"/>
    </source>
</evidence>
<dbReference type="Gene3D" id="2.120.10.80">
    <property type="entry name" value="Kelch-type beta propeller"/>
    <property type="match status" value="2"/>
</dbReference>
<proteinExistence type="predicted"/>
<accession>A0A9W8H7F8</accession>
<evidence type="ECO:0000256" key="5">
    <source>
        <dbReference type="SAM" id="SignalP"/>
    </source>
</evidence>
<reference evidence="6" key="1">
    <citation type="submission" date="2022-07" db="EMBL/GenBank/DDBJ databases">
        <title>Phylogenomic reconstructions and comparative analyses of Kickxellomycotina fungi.</title>
        <authorList>
            <person name="Reynolds N.K."/>
            <person name="Stajich J.E."/>
            <person name="Barry K."/>
            <person name="Grigoriev I.V."/>
            <person name="Crous P."/>
            <person name="Smith M.E."/>
        </authorList>
    </citation>
    <scope>NUCLEOTIDE SEQUENCE</scope>
    <source>
        <strain evidence="6">NBRC 105414</strain>
    </source>
</reference>
<evidence type="ECO:0000256" key="1">
    <source>
        <dbReference type="ARBA" id="ARBA00022441"/>
    </source>
</evidence>
<keyword evidence="7" id="KW-1185">Reference proteome</keyword>
<dbReference type="EMBL" id="JANBUL010000126">
    <property type="protein sequence ID" value="KAJ2780756.1"/>
    <property type="molecule type" value="Genomic_DNA"/>
</dbReference>
<keyword evidence="2" id="KW-0677">Repeat</keyword>
<dbReference type="PANTHER" id="PTHR46093">
    <property type="entry name" value="ACYL-COA-BINDING DOMAIN-CONTAINING PROTEIN 5"/>
    <property type="match status" value="1"/>
</dbReference>
<dbReference type="Proteomes" id="UP001140217">
    <property type="component" value="Unassembled WGS sequence"/>
</dbReference>